<organism evidence="4">
    <name type="scientific">marine sediment metagenome</name>
    <dbReference type="NCBI Taxonomy" id="412755"/>
    <lineage>
        <taxon>unclassified sequences</taxon>
        <taxon>metagenomes</taxon>
        <taxon>ecological metagenomes</taxon>
    </lineage>
</organism>
<keyword evidence="2" id="KW-0067">ATP-binding</keyword>
<dbReference type="InterPro" id="IPR027417">
    <property type="entry name" value="P-loop_NTPase"/>
</dbReference>
<accession>X1MI40</accession>
<dbReference type="AlphaFoldDB" id="X1MI40"/>
<evidence type="ECO:0000256" key="2">
    <source>
        <dbReference type="ARBA" id="ARBA00022840"/>
    </source>
</evidence>
<dbReference type="GO" id="GO:0016887">
    <property type="term" value="F:ATP hydrolysis activity"/>
    <property type="evidence" value="ECO:0007669"/>
    <property type="project" value="TreeGrafter"/>
</dbReference>
<dbReference type="PANTHER" id="PTHR30258">
    <property type="entry name" value="TYPE II SECRETION SYSTEM PROTEIN GSPE-RELATED"/>
    <property type="match status" value="1"/>
</dbReference>
<feature type="non-terminal residue" evidence="4">
    <location>
        <position position="1"/>
    </location>
</feature>
<dbReference type="SUPFAM" id="SSF52540">
    <property type="entry name" value="P-loop containing nucleoside triphosphate hydrolases"/>
    <property type="match status" value="1"/>
</dbReference>
<protein>
    <recommendedName>
        <fullName evidence="3">Bacterial type II secretion system protein E domain-containing protein</fullName>
    </recommendedName>
</protein>
<evidence type="ECO:0000259" key="3">
    <source>
        <dbReference type="Pfam" id="PF00437"/>
    </source>
</evidence>
<feature type="non-terminal residue" evidence="4">
    <location>
        <position position="68"/>
    </location>
</feature>
<dbReference type="EMBL" id="BARV01014298">
    <property type="protein sequence ID" value="GAI30943.1"/>
    <property type="molecule type" value="Genomic_DNA"/>
</dbReference>
<evidence type="ECO:0000313" key="4">
    <source>
        <dbReference type="EMBL" id="GAI30943.1"/>
    </source>
</evidence>
<name>X1MI40_9ZZZZ</name>
<evidence type="ECO:0000256" key="1">
    <source>
        <dbReference type="ARBA" id="ARBA00022741"/>
    </source>
</evidence>
<reference evidence="4" key="1">
    <citation type="journal article" date="2014" name="Front. Microbiol.">
        <title>High frequency of phylogenetically diverse reductive dehalogenase-homologous genes in deep subseafloor sedimentary metagenomes.</title>
        <authorList>
            <person name="Kawai M."/>
            <person name="Futagami T."/>
            <person name="Toyoda A."/>
            <person name="Takaki Y."/>
            <person name="Nishi S."/>
            <person name="Hori S."/>
            <person name="Arai W."/>
            <person name="Tsubouchi T."/>
            <person name="Morono Y."/>
            <person name="Uchiyama I."/>
            <person name="Ito T."/>
            <person name="Fujiyama A."/>
            <person name="Inagaki F."/>
            <person name="Takami H."/>
        </authorList>
    </citation>
    <scope>NUCLEOTIDE SEQUENCE</scope>
    <source>
        <strain evidence="4">Expedition CK06-06</strain>
    </source>
</reference>
<sequence length="68" mass="7250">NFMKGEGCGHCRGTGYKGRRAVAELLKLDDGLRDLIAARAPMSEIKAAAKARGMKSLREMALAAVCRG</sequence>
<dbReference type="GO" id="GO:0005886">
    <property type="term" value="C:plasma membrane"/>
    <property type="evidence" value="ECO:0007669"/>
    <property type="project" value="TreeGrafter"/>
</dbReference>
<dbReference type="PANTHER" id="PTHR30258:SF1">
    <property type="entry name" value="PROTEIN TRANSPORT PROTEIN HOFB HOMOLOG"/>
    <property type="match status" value="1"/>
</dbReference>
<proteinExistence type="predicted"/>
<keyword evidence="1" id="KW-0547">Nucleotide-binding</keyword>
<dbReference type="GO" id="GO:0005524">
    <property type="term" value="F:ATP binding"/>
    <property type="evidence" value="ECO:0007669"/>
    <property type="project" value="UniProtKB-KW"/>
</dbReference>
<dbReference type="Pfam" id="PF00437">
    <property type="entry name" value="T2SSE"/>
    <property type="match status" value="1"/>
</dbReference>
<dbReference type="Gene3D" id="3.40.50.300">
    <property type="entry name" value="P-loop containing nucleotide triphosphate hydrolases"/>
    <property type="match status" value="1"/>
</dbReference>
<gene>
    <name evidence="4" type="ORF">S06H3_25088</name>
</gene>
<feature type="domain" description="Bacterial type II secretion system protein E" evidence="3">
    <location>
        <begin position="3"/>
        <end position="68"/>
    </location>
</feature>
<comment type="caution">
    <text evidence="4">The sequence shown here is derived from an EMBL/GenBank/DDBJ whole genome shotgun (WGS) entry which is preliminary data.</text>
</comment>
<dbReference type="InterPro" id="IPR001482">
    <property type="entry name" value="T2SS/T4SS_dom"/>
</dbReference>